<dbReference type="SUPFAM" id="SSF82199">
    <property type="entry name" value="SET domain"/>
    <property type="match status" value="1"/>
</dbReference>
<dbReference type="SMART" id="SM00317">
    <property type="entry name" value="SET"/>
    <property type="match status" value="1"/>
</dbReference>
<dbReference type="RefSeq" id="XP_007293263.1">
    <property type="nucleotide sequence ID" value="XM_007293201.1"/>
</dbReference>
<dbReference type="Gene3D" id="1.25.40.10">
    <property type="entry name" value="Tetratricopeptide repeat domain"/>
    <property type="match status" value="1"/>
</dbReference>
<accession>K1WH39</accession>
<dbReference type="Pfam" id="PF00856">
    <property type="entry name" value="SET"/>
    <property type="match status" value="1"/>
</dbReference>
<dbReference type="PANTHER" id="PTHR47643">
    <property type="entry name" value="TPR DOMAIN PROTEIN (AFU_ORTHOLOGUE AFUA_5G12710)"/>
    <property type="match status" value="1"/>
</dbReference>
<gene>
    <name evidence="3" type="ORF">MBM_05374</name>
</gene>
<dbReference type="OrthoDB" id="438641at2759"/>
<dbReference type="OMA" id="IELCADN"/>
<dbReference type="GeneID" id="18761309"/>
<protein>
    <submittedName>
        <fullName evidence="3">TPR domain protein</fullName>
    </submittedName>
</protein>
<dbReference type="Proteomes" id="UP000006753">
    <property type="component" value="Unassembled WGS sequence"/>
</dbReference>
<dbReference type="eggNOG" id="KOG2084">
    <property type="taxonomic scope" value="Eukaryota"/>
</dbReference>
<feature type="domain" description="SET" evidence="2">
    <location>
        <begin position="353"/>
        <end position="553"/>
    </location>
</feature>
<organism evidence="3 4">
    <name type="scientific">Marssonina brunnea f. sp. multigermtubi (strain MB_m1)</name>
    <name type="common">Marssonina leaf spot fungus</name>
    <dbReference type="NCBI Taxonomy" id="1072389"/>
    <lineage>
        <taxon>Eukaryota</taxon>
        <taxon>Fungi</taxon>
        <taxon>Dikarya</taxon>
        <taxon>Ascomycota</taxon>
        <taxon>Pezizomycotina</taxon>
        <taxon>Leotiomycetes</taxon>
        <taxon>Helotiales</taxon>
        <taxon>Drepanopezizaceae</taxon>
        <taxon>Drepanopeziza</taxon>
    </lineage>
</organism>
<dbReference type="SUPFAM" id="SSF48452">
    <property type="entry name" value="TPR-like"/>
    <property type="match status" value="1"/>
</dbReference>
<name>K1WH39_MARBU</name>
<dbReference type="Gene3D" id="2.170.270.10">
    <property type="entry name" value="SET domain"/>
    <property type="match status" value="1"/>
</dbReference>
<dbReference type="EMBL" id="JH921438">
    <property type="protein sequence ID" value="EKD16905.1"/>
    <property type="molecule type" value="Genomic_DNA"/>
</dbReference>
<dbReference type="KEGG" id="mbe:MBM_05374"/>
<dbReference type="InterPro" id="IPR053209">
    <property type="entry name" value="Gramillin-biosynth_MTr"/>
</dbReference>
<dbReference type="InParanoid" id="K1WH39"/>
<dbReference type="STRING" id="1072389.K1WH39"/>
<evidence type="ECO:0000259" key="2">
    <source>
        <dbReference type="PROSITE" id="PS50280"/>
    </source>
</evidence>
<dbReference type="SMART" id="SM00028">
    <property type="entry name" value="TPR"/>
    <property type="match status" value="2"/>
</dbReference>
<feature type="repeat" description="TPR" evidence="1">
    <location>
        <begin position="207"/>
        <end position="240"/>
    </location>
</feature>
<dbReference type="AlphaFoldDB" id="K1WH39"/>
<dbReference type="CDD" id="cd20071">
    <property type="entry name" value="SET_SMYD"/>
    <property type="match status" value="1"/>
</dbReference>
<dbReference type="PROSITE" id="PS50280">
    <property type="entry name" value="SET"/>
    <property type="match status" value="1"/>
</dbReference>
<evidence type="ECO:0000313" key="4">
    <source>
        <dbReference type="Proteomes" id="UP000006753"/>
    </source>
</evidence>
<dbReference type="Pfam" id="PF13428">
    <property type="entry name" value="TPR_14"/>
    <property type="match status" value="1"/>
</dbReference>
<evidence type="ECO:0000256" key="1">
    <source>
        <dbReference type="PROSITE-ProRule" id="PRU00339"/>
    </source>
</evidence>
<keyword evidence="1" id="KW-0802">TPR repeat</keyword>
<keyword evidence="4" id="KW-1185">Reference proteome</keyword>
<dbReference type="PROSITE" id="PS50005">
    <property type="entry name" value="TPR"/>
    <property type="match status" value="1"/>
</dbReference>
<dbReference type="HOGENOM" id="CLU_009043_2_0_1"/>
<dbReference type="InterPro" id="IPR019734">
    <property type="entry name" value="TPR_rpt"/>
</dbReference>
<reference evidence="3 4" key="1">
    <citation type="journal article" date="2012" name="BMC Genomics">
        <title>Sequencing the genome of Marssonina brunnea reveals fungus-poplar co-evolution.</title>
        <authorList>
            <person name="Zhu S."/>
            <person name="Cao Y.-Z."/>
            <person name="Jiang C."/>
            <person name="Tan B.-Y."/>
            <person name="Wang Z."/>
            <person name="Feng S."/>
            <person name="Zhang L."/>
            <person name="Su X.-H."/>
            <person name="Brejova B."/>
            <person name="Vinar T."/>
            <person name="Xu M."/>
            <person name="Wang M.-X."/>
            <person name="Zhang S.-G."/>
            <person name="Huang M.-R."/>
            <person name="Wu R."/>
            <person name="Zhou Y."/>
        </authorList>
    </citation>
    <scope>NUCLEOTIDE SEQUENCE [LARGE SCALE GENOMIC DNA]</scope>
    <source>
        <strain evidence="3 4">MB_m1</strain>
    </source>
</reference>
<dbReference type="InterPro" id="IPR011990">
    <property type="entry name" value="TPR-like_helical_dom_sf"/>
</dbReference>
<dbReference type="InterPro" id="IPR046341">
    <property type="entry name" value="SET_dom_sf"/>
</dbReference>
<dbReference type="InterPro" id="IPR001214">
    <property type="entry name" value="SET_dom"/>
</dbReference>
<proteinExistence type="predicted"/>
<dbReference type="PANTHER" id="PTHR47643:SF2">
    <property type="entry name" value="TPR DOMAIN PROTEIN (AFU_ORTHOLOGUE AFUA_5G12710)"/>
    <property type="match status" value="1"/>
</dbReference>
<sequence length="739" mass="84081">MSSLLDPSDPSHKDLQSGLAYYQQILEKRLQRKGERPRDYQSRAQCIYLLNKIAFECMVHDTHSDYFVVLMAMENPYPPSVAAMGELKKLMIEDLQIETNHRGSYILLRFAYTASRLTDVTNVAEDEAGSPILFILIMQEREAVRRADTILKENGVIILKEPFLTSVKEGGYCIRVDHPTDIVWLAEDDARIPEKWRVKAAKMPKSAEHWKMKGNEMFGEASYYEAIDMYSKALRSNPSSEEKDMLHRNRALAFLRIEAYDAAMDEISCLAKVDDKGLHRWALALYGLGRFDEALKVLQRLVSTYPDSAIGKQELARCRLRLAEQESGIYDFQALYKAAKRRPPRLDIATYRGPVEVRASAGRGRGLYTTKPVQAGDLLLCEKAFAYSYAMSQEDIAKQSSMDLETRRREVCYLFHVPMEKITVGTHPHIINKISTQLILNPSLKPAFEDLYHGDYQSNTTPPSDGSTVVDTFLVARTVYFNAFRSPLTSRHKTRNPEEYSDPSLCTSGLWILASYINHSCEPNCRRAFIGDVQIVRAARDMPADTEITLSYIETDDPAKMNQRLFDGWGFDCTCAMCVDDRETPAAVKNRRQRLFDKFSATTDVKKRKSIITLLDKTYRHPPVVVPRIRMYPVHLLMALDVVNPRRRDAGETIGRILAAFESLGFIIEGAVLVPGERIVVRRWGFAHDMVTIGWLELCSIYQALGEDELAEQAKELARITTVLLFGEDTTFNWARLAS</sequence>
<evidence type="ECO:0000313" key="3">
    <source>
        <dbReference type="EMBL" id="EKD16905.1"/>
    </source>
</evidence>